<feature type="region of interest" description="Disordered" evidence="1">
    <location>
        <begin position="466"/>
        <end position="500"/>
    </location>
</feature>
<dbReference type="AlphaFoldDB" id="A0A9K3K9U4"/>
<name>A0A9K3K9U4_9STRA</name>
<organism evidence="2 3">
    <name type="scientific">Nitzschia inconspicua</name>
    <dbReference type="NCBI Taxonomy" id="303405"/>
    <lineage>
        <taxon>Eukaryota</taxon>
        <taxon>Sar</taxon>
        <taxon>Stramenopiles</taxon>
        <taxon>Ochrophyta</taxon>
        <taxon>Bacillariophyta</taxon>
        <taxon>Bacillariophyceae</taxon>
        <taxon>Bacillariophycidae</taxon>
        <taxon>Bacillariales</taxon>
        <taxon>Bacillariaceae</taxon>
        <taxon>Nitzschia</taxon>
    </lineage>
</organism>
<proteinExistence type="predicted"/>
<feature type="compositionally biased region" description="Basic residues" evidence="1">
    <location>
        <begin position="474"/>
        <end position="483"/>
    </location>
</feature>
<comment type="caution">
    <text evidence="2">The sequence shown here is derived from an EMBL/GenBank/DDBJ whole genome shotgun (WGS) entry which is preliminary data.</text>
</comment>
<accession>A0A9K3K9U4</accession>
<protein>
    <recommendedName>
        <fullName evidence="4">Transposase</fullName>
    </recommendedName>
</protein>
<evidence type="ECO:0008006" key="4">
    <source>
        <dbReference type="Google" id="ProtNLM"/>
    </source>
</evidence>
<dbReference type="PANTHER" id="PTHR47169">
    <property type="entry name" value="OS01G0541250 PROTEIN"/>
    <property type="match status" value="1"/>
</dbReference>
<sequence>MVTTRKKRVAMTEKLKKDVFMACVVRVSREILPYGSFTAVGETHKIHPRTVANLWYSTLKQIPGYQPNTPLDPVSLLANVPETAFTTKFENSGRNPKHDRDMLLQEIKNIDPTARRTIRSLAGAVGIPVMTIWRMKQSKKLKVHTMALKPKLNDDHRLNRLFHCIAKIDKNTINSVAEMTFKRMYNEIHIDEKWFFLVRDGLRCIVTQDEPPPKAISVSHKSHITKVMFLSALARPRFNHTTRQEFDGLIGIYPVGEIDMYVRASHGHQPGDLKWCNVNMDRDLYRDMLFNFVLPDVKKMPIDNNIILQQDGAKAHLPDDDPLFAAKVTELFGDPTAVKLYTQPAQSPDLNVNDLGFFNSLQSRYYQTAPKDGLELIEMVEETYKNYPAKKLNRIWLTLQSVMNQVINQRGDNDYTIPHMKKKVLERQNQLPLSLDATKGRSSDEEDGEYVLSRLARNLQMSSGLGVSAIQHRNNNRGKKHSRTRNENVSTIKNDEPPLPLPSDDVEALLSLGLYLVGFGETRQGSSIIRMRRFRAFFGVGPKAIKSIHDDLNRKGHKVTSDKLLYGNELAVYLRYGACIVGAGPFPASRHDITTLRGEDDPGKGLIDQIPDGMRGIGDSAYRSEPTKMSVSQRGDGLEVKKFKARVKARQETLFSRLKAFNILNHAFRHGFDAHKQCFEACSVAVQFNCRTTTA</sequence>
<dbReference type="PANTHER" id="PTHR47169:SF4">
    <property type="entry name" value="TRANSPOSASE TC1-LIKE DOMAIN-CONTAINING PROTEIN"/>
    <property type="match status" value="1"/>
</dbReference>
<gene>
    <name evidence="2" type="ORF">IV203_025170</name>
</gene>
<dbReference type="OrthoDB" id="46625at2759"/>
<evidence type="ECO:0000256" key="1">
    <source>
        <dbReference type="SAM" id="MobiDB-lite"/>
    </source>
</evidence>
<reference evidence="2" key="1">
    <citation type="journal article" date="2021" name="Sci. Rep.">
        <title>Diploid genomic architecture of Nitzschia inconspicua, an elite biomass production diatom.</title>
        <authorList>
            <person name="Oliver A."/>
            <person name="Podell S."/>
            <person name="Pinowska A."/>
            <person name="Traller J.C."/>
            <person name="Smith S.R."/>
            <person name="McClure R."/>
            <person name="Beliaev A."/>
            <person name="Bohutskyi P."/>
            <person name="Hill E.A."/>
            <person name="Rabines A."/>
            <person name="Zheng H."/>
            <person name="Allen L.Z."/>
            <person name="Kuo A."/>
            <person name="Grigoriev I.V."/>
            <person name="Allen A.E."/>
            <person name="Hazlebeck D."/>
            <person name="Allen E.E."/>
        </authorList>
    </citation>
    <scope>NUCLEOTIDE SEQUENCE</scope>
    <source>
        <strain evidence="2">Hildebrandi</strain>
    </source>
</reference>
<keyword evidence="3" id="KW-1185">Reference proteome</keyword>
<evidence type="ECO:0000313" key="2">
    <source>
        <dbReference type="EMBL" id="KAG7339577.1"/>
    </source>
</evidence>
<evidence type="ECO:0000313" key="3">
    <source>
        <dbReference type="Proteomes" id="UP000693970"/>
    </source>
</evidence>
<dbReference type="Proteomes" id="UP000693970">
    <property type="component" value="Unassembled WGS sequence"/>
</dbReference>
<dbReference type="EMBL" id="JAGRRH010000032">
    <property type="protein sequence ID" value="KAG7339577.1"/>
    <property type="molecule type" value="Genomic_DNA"/>
</dbReference>
<reference evidence="2" key="2">
    <citation type="submission" date="2021-04" db="EMBL/GenBank/DDBJ databases">
        <authorList>
            <person name="Podell S."/>
        </authorList>
    </citation>
    <scope>NUCLEOTIDE SEQUENCE</scope>
    <source>
        <strain evidence="2">Hildebrandi</strain>
    </source>
</reference>